<keyword evidence="5 9" id="KW-0520">NAD</keyword>
<dbReference type="Gene3D" id="1.20.5.100">
    <property type="entry name" value="Cytochrome c1, transmembrane anchor, C-terminal"/>
    <property type="match status" value="1"/>
</dbReference>
<dbReference type="FunFam" id="3.40.50.720:FF:000032">
    <property type="entry name" value="UDP-glucose 6-dehydrogenase"/>
    <property type="match status" value="1"/>
</dbReference>
<feature type="active site" description="Nucleophile" evidence="7">
    <location>
        <position position="364"/>
    </location>
</feature>
<evidence type="ECO:0000256" key="7">
    <source>
        <dbReference type="PIRSR" id="PIRSR500134-1"/>
    </source>
</evidence>
<comment type="caution">
    <text evidence="12">The sequence shown here is derived from an EMBL/GenBank/DDBJ whole genome shotgun (WGS) entry which is preliminary data.</text>
</comment>
<dbReference type="GO" id="GO:0000271">
    <property type="term" value="P:polysaccharide biosynthetic process"/>
    <property type="evidence" value="ECO:0007669"/>
    <property type="project" value="InterPro"/>
</dbReference>
<comment type="similarity">
    <text evidence="2">Belongs to the UDP-glucose/GDP-mannose dehydrogenase family.</text>
</comment>
<dbReference type="Pfam" id="PF00984">
    <property type="entry name" value="UDPG_MGDP_dh"/>
    <property type="match status" value="1"/>
</dbReference>
<evidence type="ECO:0000256" key="10">
    <source>
        <dbReference type="SAM" id="MobiDB-lite"/>
    </source>
</evidence>
<dbReference type="FunFam" id="1.20.5.100:FF:000001">
    <property type="entry name" value="UDP-glucose 6-dehydrogenase"/>
    <property type="match status" value="1"/>
</dbReference>
<dbReference type="InterPro" id="IPR017476">
    <property type="entry name" value="UDP-Glc/GDP-Man"/>
</dbReference>
<keyword evidence="4" id="KW-0560">Oxidoreductase</keyword>
<reference evidence="12" key="1">
    <citation type="submission" date="2022-07" db="EMBL/GenBank/DDBJ databases">
        <title>Draft genome sequence of Zalerion maritima ATCC 34329, a (micro)plastics degrading marine fungus.</title>
        <authorList>
            <person name="Paco A."/>
            <person name="Goncalves M.F.M."/>
            <person name="Rocha-Santos T.A.P."/>
            <person name="Alves A."/>
        </authorList>
    </citation>
    <scope>NUCLEOTIDE SEQUENCE</scope>
    <source>
        <strain evidence="12">ATCC 34329</strain>
    </source>
</reference>
<dbReference type="NCBIfam" id="TIGR03026">
    <property type="entry name" value="NDP-sugDHase"/>
    <property type="match status" value="1"/>
</dbReference>
<evidence type="ECO:0000313" key="12">
    <source>
        <dbReference type="EMBL" id="KAJ2898764.1"/>
    </source>
</evidence>
<comment type="catalytic activity">
    <reaction evidence="6">
        <text>UDP-alpha-D-glucose + 2 NAD(+) + H2O = UDP-alpha-D-glucuronate + 2 NADH + 3 H(+)</text>
        <dbReference type="Rhea" id="RHEA:23596"/>
        <dbReference type="ChEBI" id="CHEBI:15377"/>
        <dbReference type="ChEBI" id="CHEBI:15378"/>
        <dbReference type="ChEBI" id="CHEBI:57540"/>
        <dbReference type="ChEBI" id="CHEBI:57945"/>
        <dbReference type="ChEBI" id="CHEBI:58052"/>
        <dbReference type="ChEBI" id="CHEBI:58885"/>
        <dbReference type="EC" id="1.1.1.22"/>
    </reaction>
</comment>
<evidence type="ECO:0000259" key="11">
    <source>
        <dbReference type="SMART" id="SM00984"/>
    </source>
</evidence>
<feature type="domain" description="UDP-glucose/GDP-mannose dehydrogenase C-terminal" evidence="11">
    <location>
        <begin position="420"/>
        <end position="520"/>
    </location>
</feature>
<dbReference type="InterPro" id="IPR028357">
    <property type="entry name" value="UDPglc_DH_bac"/>
</dbReference>
<dbReference type="Proteomes" id="UP001201980">
    <property type="component" value="Unassembled WGS sequence"/>
</dbReference>
<dbReference type="InterPro" id="IPR001732">
    <property type="entry name" value="UDP-Glc/GDP-Man_DH_N"/>
</dbReference>
<dbReference type="Pfam" id="PF03720">
    <property type="entry name" value="UDPG_MGDP_dh_C"/>
    <property type="match status" value="1"/>
</dbReference>
<feature type="binding site" evidence="9">
    <location>
        <position position="220"/>
    </location>
    <ligand>
        <name>NAD(+)</name>
        <dbReference type="ChEBI" id="CHEBI:57540"/>
    </ligand>
</feature>
<accession>A0AAD5RN64</accession>
<dbReference type="SMART" id="SM00984">
    <property type="entry name" value="UDPG_MGDP_dh_C"/>
    <property type="match status" value="1"/>
</dbReference>
<feature type="region of interest" description="Disordered" evidence="10">
    <location>
        <begin position="1"/>
        <end position="49"/>
    </location>
</feature>
<keyword evidence="13" id="KW-1185">Reference proteome</keyword>
<evidence type="ECO:0000256" key="8">
    <source>
        <dbReference type="PIRSR" id="PIRSR500134-2"/>
    </source>
</evidence>
<proteinExistence type="inferred from homology"/>
<feature type="binding site" evidence="9">
    <location>
        <position position="109"/>
    </location>
    <ligand>
        <name>NAD(+)</name>
        <dbReference type="ChEBI" id="CHEBI:57540"/>
    </ligand>
</feature>
<dbReference type="EMBL" id="JAKWBI020000218">
    <property type="protein sequence ID" value="KAJ2898764.1"/>
    <property type="molecule type" value="Genomic_DNA"/>
</dbReference>
<feature type="binding site" evidence="9">
    <location>
        <position position="434"/>
    </location>
    <ligand>
        <name>NAD(+)</name>
        <dbReference type="ChEBI" id="CHEBI:57540"/>
    </ligand>
</feature>
<feature type="binding site" evidence="9">
    <location>
        <position position="180"/>
    </location>
    <ligand>
        <name>NAD(+)</name>
        <dbReference type="ChEBI" id="CHEBI:57540"/>
    </ligand>
</feature>
<dbReference type="PIRSF" id="PIRSF000124">
    <property type="entry name" value="UDPglc_GDPman_dh"/>
    <property type="match status" value="1"/>
</dbReference>
<evidence type="ECO:0000256" key="4">
    <source>
        <dbReference type="ARBA" id="ARBA00023002"/>
    </source>
</evidence>
<dbReference type="SUPFAM" id="SSF51735">
    <property type="entry name" value="NAD(P)-binding Rossmann-fold domains"/>
    <property type="match status" value="1"/>
</dbReference>
<evidence type="ECO:0000256" key="5">
    <source>
        <dbReference type="ARBA" id="ARBA00023027"/>
    </source>
</evidence>
<dbReference type="EC" id="1.1.1.22" evidence="3"/>
<dbReference type="GO" id="GO:0006024">
    <property type="term" value="P:glycosaminoglycan biosynthetic process"/>
    <property type="evidence" value="ECO:0007669"/>
    <property type="project" value="TreeGrafter"/>
</dbReference>
<dbReference type="GO" id="GO:0003979">
    <property type="term" value="F:UDP-glucose 6-dehydrogenase activity"/>
    <property type="evidence" value="ECO:0007669"/>
    <property type="project" value="UniProtKB-EC"/>
</dbReference>
<name>A0AAD5RN64_9PEZI</name>
<feature type="binding site" evidence="8">
    <location>
        <position position="308"/>
    </location>
    <ligand>
        <name>substrate</name>
    </ligand>
</feature>
<evidence type="ECO:0000256" key="6">
    <source>
        <dbReference type="ARBA" id="ARBA00047473"/>
    </source>
</evidence>
<organism evidence="12 13">
    <name type="scientific">Zalerion maritima</name>
    <dbReference type="NCBI Taxonomy" id="339359"/>
    <lineage>
        <taxon>Eukaryota</taxon>
        <taxon>Fungi</taxon>
        <taxon>Dikarya</taxon>
        <taxon>Ascomycota</taxon>
        <taxon>Pezizomycotina</taxon>
        <taxon>Sordariomycetes</taxon>
        <taxon>Lulworthiomycetidae</taxon>
        <taxon>Lulworthiales</taxon>
        <taxon>Lulworthiaceae</taxon>
        <taxon>Zalerion</taxon>
    </lineage>
</organism>
<feature type="binding site" evidence="8">
    <location>
        <begin position="353"/>
        <end position="357"/>
    </location>
    <ligand>
        <name>substrate</name>
    </ligand>
</feature>
<gene>
    <name evidence="12" type="ORF">MKZ38_003674</name>
</gene>
<protein>
    <recommendedName>
        <fullName evidence="3">UDP-glucose 6-dehydrogenase</fullName>
        <ecNumber evidence="3">1.1.1.22</ecNumber>
    </recommendedName>
</protein>
<feature type="compositionally biased region" description="Low complexity" evidence="10">
    <location>
        <begin position="12"/>
        <end position="26"/>
    </location>
</feature>
<dbReference type="GO" id="GO:0005634">
    <property type="term" value="C:nucleus"/>
    <property type="evidence" value="ECO:0007669"/>
    <property type="project" value="TreeGrafter"/>
</dbReference>
<dbReference type="InterPro" id="IPR014026">
    <property type="entry name" value="UDP-Glc/GDP-Man_DH_dimer"/>
</dbReference>
<sequence length="641" mass="69794">MSATTSGSPDNSSTDTLTSGLSLLGSAQQTPDESPLTSCPDSPKSNRAADTYFLDPKLPAAPVESEPIYPPVYNVCFLGAGFVGGPTAALVAYHNPHIVVNVVDLNQSRVDAWSGSHLPIHEPGLPKIVRIARDGTGQATTDLAGLGTVSIPKRSPNLIFSTRVEESIAVADIVFICVNTPTKLYGLGAGATADLSILESASSTIAKFAKEGAIIVEKSTVPCGTANMIREILEFHRPDSSFEILNNPEFLAEGCAVENLMHPDRILIGSATTYDGFKAAEALRGVYAAWVPPGRILTVNTWSSELTKLVANAMLAQRISSINAVSALCEELGADVQELSLGLGSDSRLGRRFLHAGVGFGGSCFEKDILNLAYMAKSMHLDQVADYWMGVLEINKFQRQRFAGKVVRSLNGSLRGKKIAILGFAFKENTNDTRNSIAVHIIAELVAEMPLEISVFDPGCSVAGIEEEIRNIGVTEAQMARIKIREHWKETIQSASAVCILTQWDHFRYPSKMPRHATSNNESTVTAPKPVRDPEDISWFFKNKLSEMDILELEKFVTRDSETTNEDPMGRFVPEAECLPDCVDCRSKEVGMKEGETVDWEEVATMMREPRWVFDGRNIVDGPKLEKLGFRVRGVGKGFNI</sequence>
<evidence type="ECO:0000256" key="1">
    <source>
        <dbReference type="ARBA" id="ARBA00004701"/>
    </source>
</evidence>
<feature type="binding site" evidence="8">
    <location>
        <position position="427"/>
    </location>
    <ligand>
        <name>substrate</name>
    </ligand>
</feature>
<dbReference type="GO" id="GO:0051287">
    <property type="term" value="F:NAD binding"/>
    <property type="evidence" value="ECO:0007669"/>
    <property type="project" value="InterPro"/>
</dbReference>
<evidence type="ECO:0000256" key="3">
    <source>
        <dbReference type="ARBA" id="ARBA00012954"/>
    </source>
</evidence>
<evidence type="ECO:0000256" key="2">
    <source>
        <dbReference type="ARBA" id="ARBA00006601"/>
    </source>
</evidence>
<dbReference type="InterPro" id="IPR036291">
    <property type="entry name" value="NAD(P)-bd_dom_sf"/>
</dbReference>
<feature type="binding site" evidence="8">
    <location>
        <position position="361"/>
    </location>
    <ligand>
        <name>substrate</name>
    </ligand>
</feature>
<feature type="binding site" evidence="9">
    <location>
        <position position="367"/>
    </location>
    <ligand>
        <name>NAD(+)</name>
        <dbReference type="ChEBI" id="CHEBI:57540"/>
    </ligand>
</feature>
<dbReference type="PANTHER" id="PTHR11374">
    <property type="entry name" value="UDP-GLUCOSE DEHYDROGENASE/UDP-MANNAC DEHYDROGENASE"/>
    <property type="match status" value="1"/>
</dbReference>
<dbReference type="PANTHER" id="PTHR11374:SF3">
    <property type="entry name" value="UDP-GLUCOSE 6-DEHYDROGENASE"/>
    <property type="match status" value="1"/>
</dbReference>
<dbReference type="SUPFAM" id="SSF52413">
    <property type="entry name" value="UDP-glucose/GDP-mannose dehydrogenase C-terminal domain"/>
    <property type="match status" value="1"/>
</dbReference>
<dbReference type="PIRSF" id="PIRSF500134">
    <property type="entry name" value="UDPglc_DH_bac"/>
    <property type="match status" value="1"/>
</dbReference>
<feature type="compositionally biased region" description="Polar residues" evidence="10">
    <location>
        <begin position="1"/>
        <end position="11"/>
    </location>
</feature>
<feature type="binding site" evidence="8">
    <location>
        <begin position="250"/>
        <end position="253"/>
    </location>
    <ligand>
        <name>substrate</name>
    </ligand>
</feature>
<dbReference type="AlphaFoldDB" id="A0AAD5RN64"/>
<dbReference type="InterPro" id="IPR028356">
    <property type="entry name" value="UDPglc_DH_euk"/>
</dbReference>
<dbReference type="Gene3D" id="3.40.50.720">
    <property type="entry name" value="NAD(P)-binding Rossmann-like Domain"/>
    <property type="match status" value="2"/>
</dbReference>
<evidence type="ECO:0000256" key="9">
    <source>
        <dbReference type="PIRSR" id="PIRSR500134-3"/>
    </source>
</evidence>
<dbReference type="SUPFAM" id="SSF48179">
    <property type="entry name" value="6-phosphogluconate dehydrogenase C-terminal domain-like"/>
    <property type="match status" value="1"/>
</dbReference>
<dbReference type="Pfam" id="PF03721">
    <property type="entry name" value="UDPG_MGDP_dh_N"/>
    <property type="match status" value="2"/>
</dbReference>
<feature type="compositionally biased region" description="Polar residues" evidence="10">
    <location>
        <begin position="27"/>
        <end position="45"/>
    </location>
</feature>
<dbReference type="InterPro" id="IPR036220">
    <property type="entry name" value="UDP-Glc/GDP-Man_DH_C_sf"/>
</dbReference>
<feature type="binding site" evidence="9">
    <location>
        <position position="253"/>
    </location>
    <ligand>
        <name>NAD(+)</name>
        <dbReference type="ChEBI" id="CHEBI:57540"/>
    </ligand>
</feature>
<dbReference type="InterPro" id="IPR014027">
    <property type="entry name" value="UDP-Glc/GDP-Man_DH_C"/>
</dbReference>
<feature type="binding site" evidence="9">
    <location>
        <position position="104"/>
    </location>
    <ligand>
        <name>NAD(+)</name>
        <dbReference type="ChEBI" id="CHEBI:57540"/>
    </ligand>
</feature>
<evidence type="ECO:0000313" key="13">
    <source>
        <dbReference type="Proteomes" id="UP001201980"/>
    </source>
</evidence>
<dbReference type="InterPro" id="IPR008927">
    <property type="entry name" value="6-PGluconate_DH-like_C_sf"/>
</dbReference>
<comment type="pathway">
    <text evidence="1">Nucleotide-sugar biosynthesis; UDP-alpha-D-glucuronate biosynthesis; UDP-alpha-D-glucuronate from UDP-alpha-D-glucose: step 1/1.</text>
</comment>